<name>A0A164Q7Y1_9AGAM</name>
<dbReference type="PANTHER" id="PTHR22997">
    <property type="entry name" value="PIH1 DOMAIN-CONTAINING PROTEIN 1"/>
    <property type="match status" value="1"/>
</dbReference>
<dbReference type="GO" id="GO:0000492">
    <property type="term" value="P:box C/D snoRNP assembly"/>
    <property type="evidence" value="ECO:0007669"/>
    <property type="project" value="TreeGrafter"/>
</dbReference>
<feature type="domain" description="PIH1 N-terminal" evidence="2">
    <location>
        <begin position="8"/>
        <end position="130"/>
    </location>
</feature>
<evidence type="ECO:0000256" key="1">
    <source>
        <dbReference type="ARBA" id="ARBA00008511"/>
    </source>
</evidence>
<dbReference type="GO" id="GO:0097255">
    <property type="term" value="C:R2TP complex"/>
    <property type="evidence" value="ECO:0007669"/>
    <property type="project" value="TreeGrafter"/>
</dbReference>
<dbReference type="STRING" id="1314777.A0A164Q7Y1"/>
<comment type="similarity">
    <text evidence="1">Belongs to the PIH1 family.</text>
</comment>
<dbReference type="InterPro" id="IPR050734">
    <property type="entry name" value="PIH1/Kintoun_subfamily"/>
</dbReference>
<reference evidence="3 4" key="1">
    <citation type="journal article" date="2016" name="Mol. Biol. Evol.">
        <title>Comparative Genomics of Early-Diverging Mushroom-Forming Fungi Provides Insights into the Origins of Lignocellulose Decay Capabilities.</title>
        <authorList>
            <person name="Nagy L.G."/>
            <person name="Riley R."/>
            <person name="Tritt A."/>
            <person name="Adam C."/>
            <person name="Daum C."/>
            <person name="Floudas D."/>
            <person name="Sun H."/>
            <person name="Yadav J.S."/>
            <person name="Pangilinan J."/>
            <person name="Larsson K.H."/>
            <person name="Matsuura K."/>
            <person name="Barry K."/>
            <person name="Labutti K."/>
            <person name="Kuo R."/>
            <person name="Ohm R.A."/>
            <person name="Bhattacharya S.S."/>
            <person name="Shirouzu T."/>
            <person name="Yoshinaga Y."/>
            <person name="Martin F.M."/>
            <person name="Grigoriev I.V."/>
            <person name="Hibbett D.S."/>
        </authorList>
    </citation>
    <scope>NUCLEOTIDE SEQUENCE [LARGE SCALE GENOMIC DNA]</scope>
    <source>
        <strain evidence="3 4">HHB9708</strain>
    </source>
</reference>
<dbReference type="GO" id="GO:0006364">
    <property type="term" value="P:rRNA processing"/>
    <property type="evidence" value="ECO:0007669"/>
    <property type="project" value="TreeGrafter"/>
</dbReference>
<dbReference type="GO" id="GO:1990904">
    <property type="term" value="C:ribonucleoprotein complex"/>
    <property type="evidence" value="ECO:0007669"/>
    <property type="project" value="TreeGrafter"/>
</dbReference>
<keyword evidence="4" id="KW-1185">Reference proteome</keyword>
<accession>A0A164Q7Y1</accession>
<gene>
    <name evidence="3" type="ORF">SISNIDRAFT_489369</name>
</gene>
<dbReference type="Pfam" id="PF08190">
    <property type="entry name" value="PIH1"/>
    <property type="match status" value="1"/>
</dbReference>
<protein>
    <recommendedName>
        <fullName evidence="2">PIH1 N-terminal domain-containing protein</fullName>
    </recommendedName>
</protein>
<dbReference type="EMBL" id="KV419428">
    <property type="protein sequence ID" value="KZS89413.1"/>
    <property type="molecule type" value="Genomic_DNA"/>
</dbReference>
<evidence type="ECO:0000313" key="4">
    <source>
        <dbReference type="Proteomes" id="UP000076722"/>
    </source>
</evidence>
<dbReference type="OrthoDB" id="5135119at2759"/>
<dbReference type="InterPro" id="IPR012981">
    <property type="entry name" value="PIH1_N"/>
</dbReference>
<dbReference type="GO" id="GO:0005737">
    <property type="term" value="C:cytoplasm"/>
    <property type="evidence" value="ECO:0007669"/>
    <property type="project" value="TreeGrafter"/>
</dbReference>
<organism evidence="3 4">
    <name type="scientific">Sistotremastrum niveocremeum HHB9708</name>
    <dbReference type="NCBI Taxonomy" id="1314777"/>
    <lineage>
        <taxon>Eukaryota</taxon>
        <taxon>Fungi</taxon>
        <taxon>Dikarya</taxon>
        <taxon>Basidiomycota</taxon>
        <taxon>Agaricomycotina</taxon>
        <taxon>Agaricomycetes</taxon>
        <taxon>Sistotremastrales</taxon>
        <taxon>Sistotremastraceae</taxon>
        <taxon>Sertulicium</taxon>
        <taxon>Sertulicium niveocremeum</taxon>
    </lineage>
</organism>
<proteinExistence type="inferred from homology"/>
<evidence type="ECO:0000313" key="3">
    <source>
        <dbReference type="EMBL" id="KZS89413.1"/>
    </source>
</evidence>
<dbReference type="Proteomes" id="UP000076722">
    <property type="component" value="Unassembled WGS sequence"/>
</dbReference>
<dbReference type="AlphaFoldDB" id="A0A164Q7Y1"/>
<evidence type="ECO:0000259" key="2">
    <source>
        <dbReference type="Pfam" id="PF08190"/>
    </source>
</evidence>
<dbReference type="PANTHER" id="PTHR22997:SF0">
    <property type="entry name" value="PIH1 DOMAIN-CONTAINING PROTEIN 1"/>
    <property type="match status" value="1"/>
</dbReference>
<sequence>MAFRKVSLKPDAGFCIKTTLESTSTKIFLNICYSSLVPFPPMGLEPSAIEDPNYVLPIVISELREDKDKKGEKAFVVDCIYSKELKGKVLKEPDFKEFLQLVALEKVEERHELVLSRKIGTPNIASKGKLLEREATVPVFATSSASLPANVPVSSHRADPPPKSALKKPLIEELTPSPIPSSQGRSALPQTLSWNLEAQSSSTDDIIKLTISVPNLTKQNFQQTTLDVEPYRVILRIGEPPIYELDQNFQGQVTRQFKVEQAGAEWRVAEKRLILTL</sequence>